<feature type="domain" description="Acyl-CoA dehydrogenase/oxidase N-terminal" evidence="7">
    <location>
        <begin position="30"/>
        <end position="106"/>
    </location>
</feature>
<dbReference type="InterPro" id="IPR009100">
    <property type="entry name" value="AcylCoA_DH/oxidase_NM_dom_sf"/>
</dbReference>
<organism evidence="8 9">
    <name type="scientific">Mycolicibacterium novocastrense</name>
    <name type="common">Mycobacterium novocastrense</name>
    <dbReference type="NCBI Taxonomy" id="59813"/>
    <lineage>
        <taxon>Bacteria</taxon>
        <taxon>Bacillati</taxon>
        <taxon>Actinomycetota</taxon>
        <taxon>Actinomycetes</taxon>
        <taxon>Mycobacteriales</taxon>
        <taxon>Mycobacteriaceae</taxon>
        <taxon>Mycolicibacterium</taxon>
    </lineage>
</organism>
<comment type="caution">
    <text evidence="8">The sequence shown here is derived from an EMBL/GenBank/DDBJ whole genome shotgun (WGS) entry which is preliminary data.</text>
</comment>
<evidence type="ECO:0000256" key="3">
    <source>
        <dbReference type="ARBA" id="ARBA00022630"/>
    </source>
</evidence>
<keyword evidence="3" id="KW-0285">Flavoprotein</keyword>
<evidence type="ECO:0000256" key="5">
    <source>
        <dbReference type="ARBA" id="ARBA00023002"/>
    </source>
</evidence>
<dbReference type="InterPro" id="IPR036250">
    <property type="entry name" value="AcylCo_DH-like_C"/>
</dbReference>
<feature type="domain" description="Acyl-CoA dehydrogenase/oxidase C-terminal" evidence="6">
    <location>
        <begin position="177"/>
        <end position="325"/>
    </location>
</feature>
<evidence type="ECO:0000259" key="6">
    <source>
        <dbReference type="Pfam" id="PF00441"/>
    </source>
</evidence>
<dbReference type="Gene3D" id="1.10.540.10">
    <property type="entry name" value="Acyl-CoA dehydrogenase/oxidase, N-terminal domain"/>
    <property type="match status" value="1"/>
</dbReference>
<dbReference type="PANTHER" id="PTHR43884:SF20">
    <property type="entry name" value="ACYL-COA DEHYDROGENASE FADE28"/>
    <property type="match status" value="1"/>
</dbReference>
<evidence type="ECO:0000256" key="2">
    <source>
        <dbReference type="ARBA" id="ARBA00009347"/>
    </source>
</evidence>
<dbReference type="PANTHER" id="PTHR43884">
    <property type="entry name" value="ACYL-COA DEHYDROGENASE"/>
    <property type="match status" value="1"/>
</dbReference>
<keyword evidence="9" id="KW-1185">Reference proteome</keyword>
<reference evidence="8 9" key="1">
    <citation type="journal article" date="2016" name="Genome Announc.">
        <title>Draft Genome Sequences of Five Rapidly Growing Mycobacterium Species, M. thermoresistibile, M. fortuitum subsp. acetamidolyticum, M. canariasense, M. brisbanense, and M. novocastrense.</title>
        <authorList>
            <person name="Katahira K."/>
            <person name="Ogura Y."/>
            <person name="Gotoh Y."/>
            <person name="Hayashi T."/>
        </authorList>
    </citation>
    <scope>NUCLEOTIDE SEQUENCE [LARGE SCALE GENOMIC DNA]</scope>
    <source>
        <strain evidence="8 9">JCM18114</strain>
    </source>
</reference>
<gene>
    <name evidence="8" type="ORF">RMCN_3946</name>
</gene>
<dbReference type="SUPFAM" id="SSF56645">
    <property type="entry name" value="Acyl-CoA dehydrogenase NM domain-like"/>
    <property type="match status" value="1"/>
</dbReference>
<evidence type="ECO:0000313" key="8">
    <source>
        <dbReference type="EMBL" id="GAT10813.1"/>
    </source>
</evidence>
<evidence type="ECO:0000256" key="4">
    <source>
        <dbReference type="ARBA" id="ARBA00022827"/>
    </source>
</evidence>
<comment type="cofactor">
    <cofactor evidence="1">
        <name>FAD</name>
        <dbReference type="ChEBI" id="CHEBI:57692"/>
    </cofactor>
</comment>
<dbReference type="RefSeq" id="WP_234787722.1">
    <property type="nucleotide sequence ID" value="NZ_BCTA01000052.1"/>
</dbReference>
<dbReference type="EMBL" id="BCTA01000052">
    <property type="protein sequence ID" value="GAT10813.1"/>
    <property type="molecule type" value="Genomic_DNA"/>
</dbReference>
<keyword evidence="4" id="KW-0274">FAD</keyword>
<evidence type="ECO:0000259" key="7">
    <source>
        <dbReference type="Pfam" id="PF02771"/>
    </source>
</evidence>
<accession>A0ABQ0KMW4</accession>
<sequence>MGTVGDAALDDAVDIELVRRAARDFLAGCGTHDSLKDLAAMDWTGLLVDEDLGGSGWRPVETTVIAEELGRSGNSTHWLGSVIAAAALSSAPPEPRDRWLPAMLDGTGAAACALGADVTRVSGADSVDIIVTFGTSGIQLFEAANTLPREVDEELLDVNRPVWRVDLSGAQSTPIGGPERAEQLLALARILLSADSLGALSATFERLVAYLKERIAFGAPIASFQAVQHRLVELLVFEAKARAVLTKAARALSADSATSDAVTLSVVAHSFIAANTTAAVDEGMQLSGGIGFTWEYPLHHELRRVFTNACLLGTARSSRALFADRAGW</sequence>
<dbReference type="Proteomes" id="UP000069773">
    <property type="component" value="Unassembled WGS sequence"/>
</dbReference>
<protein>
    <submittedName>
        <fullName evidence="8">Acyl-CoA dehydrogenase</fullName>
    </submittedName>
</protein>
<comment type="similarity">
    <text evidence="2">Belongs to the acyl-CoA dehydrogenase family.</text>
</comment>
<dbReference type="Pfam" id="PF02771">
    <property type="entry name" value="Acyl-CoA_dh_N"/>
    <property type="match status" value="1"/>
</dbReference>
<dbReference type="InterPro" id="IPR009075">
    <property type="entry name" value="AcylCo_DH/oxidase_C"/>
</dbReference>
<dbReference type="SUPFAM" id="SSF47203">
    <property type="entry name" value="Acyl-CoA dehydrogenase C-terminal domain-like"/>
    <property type="match status" value="1"/>
</dbReference>
<dbReference type="Gene3D" id="1.20.140.10">
    <property type="entry name" value="Butyryl-CoA Dehydrogenase, subunit A, domain 3"/>
    <property type="match status" value="1"/>
</dbReference>
<evidence type="ECO:0000313" key="9">
    <source>
        <dbReference type="Proteomes" id="UP000069773"/>
    </source>
</evidence>
<dbReference type="Pfam" id="PF00441">
    <property type="entry name" value="Acyl-CoA_dh_1"/>
    <property type="match status" value="1"/>
</dbReference>
<dbReference type="InterPro" id="IPR013786">
    <property type="entry name" value="AcylCoA_DH/ox_N"/>
</dbReference>
<dbReference type="InterPro" id="IPR037069">
    <property type="entry name" value="AcylCoA_DH/ox_N_sf"/>
</dbReference>
<proteinExistence type="inferred from homology"/>
<name>A0ABQ0KMW4_MYCNV</name>
<keyword evidence="5" id="KW-0560">Oxidoreductase</keyword>
<evidence type="ECO:0000256" key="1">
    <source>
        <dbReference type="ARBA" id="ARBA00001974"/>
    </source>
</evidence>